<dbReference type="SUPFAM" id="SSF52172">
    <property type="entry name" value="CheY-like"/>
    <property type="match status" value="1"/>
</dbReference>
<feature type="modified residue" description="4-aspartylphosphate" evidence="1">
    <location>
        <position position="59"/>
    </location>
</feature>
<protein>
    <submittedName>
        <fullName evidence="3">DNA-binding response regulator, NarL/FixJ family, contains REC and HTH domains</fullName>
    </submittedName>
</protein>
<dbReference type="Proteomes" id="UP000184488">
    <property type="component" value="Unassembled WGS sequence"/>
</dbReference>
<dbReference type="GO" id="GO:0003677">
    <property type="term" value="F:DNA binding"/>
    <property type="evidence" value="ECO:0007669"/>
    <property type="project" value="UniProtKB-KW"/>
</dbReference>
<feature type="domain" description="Response regulatory" evidence="2">
    <location>
        <begin position="4"/>
        <end position="132"/>
    </location>
</feature>
<name>A0A1M6G0L7_9FLAO</name>
<organism evidence="3 4">
    <name type="scientific">Flavobacterium terrae</name>
    <dbReference type="NCBI Taxonomy" id="415425"/>
    <lineage>
        <taxon>Bacteria</taxon>
        <taxon>Pseudomonadati</taxon>
        <taxon>Bacteroidota</taxon>
        <taxon>Flavobacteriia</taxon>
        <taxon>Flavobacteriales</taxon>
        <taxon>Flavobacteriaceae</taxon>
        <taxon>Flavobacterium</taxon>
    </lineage>
</organism>
<keyword evidence="4" id="KW-1185">Reference proteome</keyword>
<dbReference type="AlphaFoldDB" id="A0A1M6G0L7"/>
<evidence type="ECO:0000313" key="3">
    <source>
        <dbReference type="EMBL" id="SHJ03392.1"/>
    </source>
</evidence>
<accession>A0A1M6G0L7</accession>
<proteinExistence type="predicted"/>
<gene>
    <name evidence="3" type="ORF">SAMN05444363_2445</name>
</gene>
<evidence type="ECO:0000313" key="4">
    <source>
        <dbReference type="Proteomes" id="UP000184488"/>
    </source>
</evidence>
<dbReference type="Gene3D" id="3.40.50.2300">
    <property type="match status" value="1"/>
</dbReference>
<dbReference type="RefSeq" id="WP_073311773.1">
    <property type="nucleotide sequence ID" value="NZ_FQZI01000004.1"/>
</dbReference>
<reference evidence="4" key="1">
    <citation type="submission" date="2016-11" db="EMBL/GenBank/DDBJ databases">
        <authorList>
            <person name="Varghese N."/>
            <person name="Submissions S."/>
        </authorList>
    </citation>
    <scope>NUCLEOTIDE SEQUENCE [LARGE SCALE GENOMIC DNA]</scope>
    <source>
        <strain evidence="4">DSM 18829</strain>
    </source>
</reference>
<keyword evidence="1" id="KW-0597">Phosphoprotein</keyword>
<dbReference type="OrthoDB" id="659223at2"/>
<dbReference type="PROSITE" id="PS50110">
    <property type="entry name" value="RESPONSE_REGULATORY"/>
    <property type="match status" value="1"/>
</dbReference>
<evidence type="ECO:0000259" key="2">
    <source>
        <dbReference type="PROSITE" id="PS50110"/>
    </source>
</evidence>
<dbReference type="InterPro" id="IPR011006">
    <property type="entry name" value="CheY-like_superfamily"/>
</dbReference>
<dbReference type="GO" id="GO:0000160">
    <property type="term" value="P:phosphorelay signal transduction system"/>
    <property type="evidence" value="ECO:0007669"/>
    <property type="project" value="InterPro"/>
</dbReference>
<sequence length="222" mass="25273">MFSKILVADDIDLNNIATEKAVNELNISSAEYVKYCDDALLRLKKAEMENDPFQLLITDLSFKADHRDAKITSGEQLISEVRKQFPLLKIIAFSIDDRPHKIKKLLHDYGIEGYVVKHRNTSSELKKAIETVWGGKEKYISPSVEHALQDKTTSEIDDYDIQLLTQLSLGIPQENMEAKFKELNITPNSKSTIEKRIAKLKDYFHANNTIHLIAIAKDMGLV</sequence>
<evidence type="ECO:0000256" key="1">
    <source>
        <dbReference type="PROSITE-ProRule" id="PRU00169"/>
    </source>
</evidence>
<dbReference type="EMBL" id="FQZI01000004">
    <property type="protein sequence ID" value="SHJ03392.1"/>
    <property type="molecule type" value="Genomic_DNA"/>
</dbReference>
<keyword evidence="3" id="KW-0238">DNA-binding</keyword>
<dbReference type="STRING" id="415425.SAMN05444363_2445"/>
<dbReference type="InterPro" id="IPR001789">
    <property type="entry name" value="Sig_transdc_resp-reg_receiver"/>
</dbReference>